<dbReference type="Gene3D" id="3.50.50.100">
    <property type="match status" value="1"/>
</dbReference>
<evidence type="ECO:0000256" key="1">
    <source>
        <dbReference type="ARBA" id="ARBA00006442"/>
    </source>
</evidence>
<comment type="caution">
    <text evidence="6">The sequence shown here is derived from an EMBL/GenBank/DDBJ whole genome shotgun (WGS) entry which is preliminary data.</text>
</comment>
<proteinExistence type="inferred from homology"/>
<evidence type="ECO:0000256" key="4">
    <source>
        <dbReference type="ARBA" id="ARBA00023002"/>
    </source>
</evidence>
<dbReference type="GO" id="GO:0005737">
    <property type="term" value="C:cytoplasm"/>
    <property type="evidence" value="ECO:0007669"/>
    <property type="project" value="TreeGrafter"/>
</dbReference>
<dbReference type="InterPro" id="IPR036188">
    <property type="entry name" value="FAD/NAD-bd_sf"/>
</dbReference>
<dbReference type="PANTHER" id="PTHR43735:SF3">
    <property type="entry name" value="FERROPTOSIS SUPPRESSOR PROTEIN 1"/>
    <property type="match status" value="1"/>
</dbReference>
<dbReference type="OrthoDB" id="202203at2759"/>
<reference evidence="6" key="1">
    <citation type="journal article" date="2020" name="Nat. Commun.">
        <title>Large-scale genome sequencing of mycorrhizal fungi provides insights into the early evolution of symbiotic traits.</title>
        <authorList>
            <person name="Miyauchi S."/>
            <person name="Kiss E."/>
            <person name="Kuo A."/>
            <person name="Drula E."/>
            <person name="Kohler A."/>
            <person name="Sanchez-Garcia M."/>
            <person name="Morin E."/>
            <person name="Andreopoulos B."/>
            <person name="Barry K.W."/>
            <person name="Bonito G."/>
            <person name="Buee M."/>
            <person name="Carver A."/>
            <person name="Chen C."/>
            <person name="Cichocki N."/>
            <person name="Clum A."/>
            <person name="Culley D."/>
            <person name="Crous P.W."/>
            <person name="Fauchery L."/>
            <person name="Girlanda M."/>
            <person name="Hayes R.D."/>
            <person name="Keri Z."/>
            <person name="LaButti K."/>
            <person name="Lipzen A."/>
            <person name="Lombard V."/>
            <person name="Magnuson J."/>
            <person name="Maillard F."/>
            <person name="Murat C."/>
            <person name="Nolan M."/>
            <person name="Ohm R.A."/>
            <person name="Pangilinan J."/>
            <person name="Pereira M.F."/>
            <person name="Perotto S."/>
            <person name="Peter M."/>
            <person name="Pfister S."/>
            <person name="Riley R."/>
            <person name="Sitrit Y."/>
            <person name="Stielow J.B."/>
            <person name="Szollosi G."/>
            <person name="Zifcakova L."/>
            <person name="Stursova M."/>
            <person name="Spatafora J.W."/>
            <person name="Tedersoo L."/>
            <person name="Vaario L.M."/>
            <person name="Yamada A."/>
            <person name="Yan M."/>
            <person name="Wang P."/>
            <person name="Xu J."/>
            <person name="Bruns T."/>
            <person name="Baldrian P."/>
            <person name="Vilgalys R."/>
            <person name="Dunand C."/>
            <person name="Henrissat B."/>
            <person name="Grigoriev I.V."/>
            <person name="Hibbett D."/>
            <person name="Nagy L.G."/>
            <person name="Martin F.M."/>
        </authorList>
    </citation>
    <scope>NUCLEOTIDE SEQUENCE</scope>
    <source>
        <strain evidence="6">UP504</strain>
    </source>
</reference>
<comment type="similarity">
    <text evidence="1">Belongs to the FAD-dependent oxidoreductase family.</text>
</comment>
<evidence type="ECO:0000256" key="3">
    <source>
        <dbReference type="ARBA" id="ARBA00022827"/>
    </source>
</evidence>
<keyword evidence="2" id="KW-0285">Flavoprotein</keyword>
<name>A0A9P6BD42_9AGAM</name>
<dbReference type="InterPro" id="IPR023753">
    <property type="entry name" value="FAD/NAD-binding_dom"/>
</dbReference>
<gene>
    <name evidence="6" type="ORF">BS47DRAFT_1335729</name>
</gene>
<evidence type="ECO:0000256" key="2">
    <source>
        <dbReference type="ARBA" id="ARBA00022630"/>
    </source>
</evidence>
<dbReference type="PANTHER" id="PTHR43735">
    <property type="entry name" value="APOPTOSIS-INDUCING FACTOR 1"/>
    <property type="match status" value="1"/>
</dbReference>
<dbReference type="EMBL" id="MU128911">
    <property type="protein sequence ID" value="KAF9520561.1"/>
    <property type="molecule type" value="Genomic_DNA"/>
</dbReference>
<dbReference type="GO" id="GO:0050660">
    <property type="term" value="F:flavin adenine dinucleotide binding"/>
    <property type="evidence" value="ECO:0007669"/>
    <property type="project" value="TreeGrafter"/>
</dbReference>
<sequence length="375" mass="40135">MASTISKETPVRQKTEVVIVGGGSGGAALARRLSSAALDFDPEQHNLTLITPDNIASTYPRPPGSLEDTALIPYDKLYTEGNAGRVVHGQVTQILDGSLVLESGESIQYHCLVLATGGRWEGPLAFPDSDAEVREHLRAWRAKFAAAKSVVLVGGGAVGVELACEVKAWYPTTEVTIVHAHSLLLNDAYPDKFRNSTVARVKQFGVNLVLDDKLESLPEGTTTATTTKGQKLTADLFISTRGPKPNTDILKSFDPSVITPSGHVKVLPTLQVPLANGKANLFALGDIIDWNEQHKFTTAVAHGEILVNNVLGAINNGVTPPIPYQGSEESIMITVGPRGGLWFVPKLWGLTFGDWVVSTIKSGLFIPNARALLGY</sequence>
<keyword evidence="3" id="KW-0274">FAD</keyword>
<protein>
    <recommendedName>
        <fullName evidence="5">FAD/NAD(P)-binding domain-containing protein</fullName>
    </recommendedName>
</protein>
<keyword evidence="7" id="KW-1185">Reference proteome</keyword>
<dbReference type="PRINTS" id="PR00368">
    <property type="entry name" value="FADPNR"/>
</dbReference>
<dbReference type="SUPFAM" id="SSF51905">
    <property type="entry name" value="FAD/NAD(P)-binding domain"/>
    <property type="match status" value="1"/>
</dbReference>
<dbReference type="PRINTS" id="PR00469">
    <property type="entry name" value="PNDRDTASEII"/>
</dbReference>
<organism evidence="6 7">
    <name type="scientific">Hydnum rufescens UP504</name>
    <dbReference type="NCBI Taxonomy" id="1448309"/>
    <lineage>
        <taxon>Eukaryota</taxon>
        <taxon>Fungi</taxon>
        <taxon>Dikarya</taxon>
        <taxon>Basidiomycota</taxon>
        <taxon>Agaricomycotina</taxon>
        <taxon>Agaricomycetes</taxon>
        <taxon>Cantharellales</taxon>
        <taxon>Hydnaceae</taxon>
        <taxon>Hydnum</taxon>
    </lineage>
</organism>
<feature type="domain" description="FAD/NAD(P)-binding" evidence="5">
    <location>
        <begin position="16"/>
        <end position="302"/>
    </location>
</feature>
<evidence type="ECO:0000313" key="7">
    <source>
        <dbReference type="Proteomes" id="UP000886523"/>
    </source>
</evidence>
<dbReference type="Proteomes" id="UP000886523">
    <property type="component" value="Unassembled WGS sequence"/>
</dbReference>
<accession>A0A9P6BD42</accession>
<keyword evidence="4" id="KW-0560">Oxidoreductase</keyword>
<dbReference type="AlphaFoldDB" id="A0A9P6BD42"/>
<dbReference type="Pfam" id="PF07992">
    <property type="entry name" value="Pyr_redox_2"/>
    <property type="match status" value="1"/>
</dbReference>
<dbReference type="GO" id="GO:0004174">
    <property type="term" value="F:electron-transferring-flavoprotein dehydrogenase activity"/>
    <property type="evidence" value="ECO:0007669"/>
    <property type="project" value="TreeGrafter"/>
</dbReference>
<evidence type="ECO:0000313" key="6">
    <source>
        <dbReference type="EMBL" id="KAF9520561.1"/>
    </source>
</evidence>
<evidence type="ECO:0000259" key="5">
    <source>
        <dbReference type="Pfam" id="PF07992"/>
    </source>
</evidence>